<dbReference type="CDD" id="cd11386">
    <property type="entry name" value="MCP_signal"/>
    <property type="match status" value="1"/>
</dbReference>
<dbReference type="RefSeq" id="WP_087034700.1">
    <property type="nucleotide sequence ID" value="NZ_CP021377.1"/>
</dbReference>
<dbReference type="InterPro" id="IPR000727">
    <property type="entry name" value="T_SNARE_dom"/>
</dbReference>
<dbReference type="AlphaFoldDB" id="A0A1Y0D2Q5"/>
<dbReference type="PROSITE" id="PS50885">
    <property type="entry name" value="HAMP"/>
    <property type="match status" value="1"/>
</dbReference>
<dbReference type="PROSITE" id="PS50192">
    <property type="entry name" value="T_SNARE"/>
    <property type="match status" value="1"/>
</dbReference>
<feature type="domain" description="T-SNARE coiled-coil homology" evidence="15">
    <location>
        <begin position="436"/>
        <end position="484"/>
    </location>
</feature>
<dbReference type="PANTHER" id="PTHR32089:SF74">
    <property type="entry name" value="METHYL-ACCEPTING CHEMOTAXIS PROTEIN AER"/>
    <property type="match status" value="1"/>
</dbReference>
<evidence type="ECO:0000256" key="3">
    <source>
        <dbReference type="ARBA" id="ARBA00022481"/>
    </source>
</evidence>
<dbReference type="InterPro" id="IPR004089">
    <property type="entry name" value="MCPsignal_dom"/>
</dbReference>
<dbReference type="KEGG" id="opf:CBP31_02350"/>
<dbReference type="OrthoDB" id="2489132at2"/>
<dbReference type="GO" id="GO:0007165">
    <property type="term" value="P:signal transduction"/>
    <property type="evidence" value="ECO:0007669"/>
    <property type="project" value="UniProtKB-KW"/>
</dbReference>
<proteinExistence type="inferred from homology"/>
<evidence type="ECO:0000256" key="6">
    <source>
        <dbReference type="ARBA" id="ARBA00022692"/>
    </source>
</evidence>
<evidence type="ECO:0000256" key="5">
    <source>
        <dbReference type="ARBA" id="ARBA00022519"/>
    </source>
</evidence>
<dbReference type="SMART" id="SM00283">
    <property type="entry name" value="MA"/>
    <property type="match status" value="1"/>
</dbReference>
<dbReference type="PROSITE" id="PS50111">
    <property type="entry name" value="CHEMOTAXIS_TRANSDUC_2"/>
    <property type="match status" value="1"/>
</dbReference>
<dbReference type="InterPro" id="IPR003660">
    <property type="entry name" value="HAMP_dom"/>
</dbReference>
<dbReference type="SUPFAM" id="SSF58104">
    <property type="entry name" value="Methyl-accepting chemotaxis protein (MCP) signaling domain"/>
    <property type="match status" value="1"/>
</dbReference>
<keyword evidence="9 11" id="KW-0807">Transducer</keyword>
<dbReference type="PROSITE" id="PS50112">
    <property type="entry name" value="PAS"/>
    <property type="match status" value="1"/>
</dbReference>
<name>A0A1Y0D2Q5_9GAMM</name>
<evidence type="ECO:0000256" key="10">
    <source>
        <dbReference type="ARBA" id="ARBA00029447"/>
    </source>
</evidence>
<dbReference type="SUPFAM" id="SSF55785">
    <property type="entry name" value="PYP-like sensor domain (PAS domain)"/>
    <property type="match status" value="1"/>
</dbReference>
<dbReference type="GO" id="GO:0005886">
    <property type="term" value="C:plasma membrane"/>
    <property type="evidence" value="ECO:0007669"/>
    <property type="project" value="UniProtKB-SubCell"/>
</dbReference>
<dbReference type="InterPro" id="IPR000014">
    <property type="entry name" value="PAS"/>
</dbReference>
<evidence type="ECO:0000256" key="9">
    <source>
        <dbReference type="ARBA" id="ARBA00023224"/>
    </source>
</evidence>
<organism evidence="17 18">
    <name type="scientific">Oceanisphaera profunda</name>
    <dbReference type="NCBI Taxonomy" id="1416627"/>
    <lineage>
        <taxon>Bacteria</taxon>
        <taxon>Pseudomonadati</taxon>
        <taxon>Pseudomonadota</taxon>
        <taxon>Gammaproteobacteria</taxon>
        <taxon>Aeromonadales</taxon>
        <taxon>Aeromonadaceae</taxon>
        <taxon>Oceanisphaera</taxon>
    </lineage>
</organism>
<dbReference type="FunFam" id="1.10.287.950:FF:000001">
    <property type="entry name" value="Methyl-accepting chemotaxis sensory transducer"/>
    <property type="match status" value="1"/>
</dbReference>
<evidence type="ECO:0000256" key="7">
    <source>
        <dbReference type="ARBA" id="ARBA00022989"/>
    </source>
</evidence>
<dbReference type="GO" id="GO:0052131">
    <property type="term" value="P:positive aerotaxis"/>
    <property type="evidence" value="ECO:0007669"/>
    <property type="project" value="UniProtKB-ARBA"/>
</dbReference>
<evidence type="ECO:0000256" key="2">
    <source>
        <dbReference type="ARBA" id="ARBA00022475"/>
    </source>
</evidence>
<dbReference type="Proteomes" id="UP000243937">
    <property type="component" value="Chromosome"/>
</dbReference>
<feature type="domain" description="HAMP" evidence="16">
    <location>
        <begin position="192"/>
        <end position="244"/>
    </location>
</feature>
<comment type="similarity">
    <text evidence="10">Belongs to the methyl-accepting chemotaxis (MCP) protein family.</text>
</comment>
<dbReference type="Pfam" id="PF00015">
    <property type="entry name" value="MCPsignal"/>
    <property type="match status" value="1"/>
</dbReference>
<dbReference type="Pfam" id="PF00672">
    <property type="entry name" value="HAMP"/>
    <property type="match status" value="1"/>
</dbReference>
<evidence type="ECO:0000259" key="13">
    <source>
        <dbReference type="PROSITE" id="PS50111"/>
    </source>
</evidence>
<feature type="domain" description="Methyl-accepting transducer" evidence="13">
    <location>
        <begin position="249"/>
        <end position="485"/>
    </location>
</feature>
<keyword evidence="3" id="KW-0488">Methylation</keyword>
<keyword evidence="5" id="KW-0997">Cell inner membrane</keyword>
<comment type="subcellular location">
    <subcellularLocation>
        <location evidence="1">Cell inner membrane</location>
        <topology evidence="1">Multi-pass membrane protein</topology>
    </subcellularLocation>
</comment>
<protein>
    <submittedName>
        <fullName evidence="17">Chemotaxis protein</fullName>
    </submittedName>
</protein>
<dbReference type="EMBL" id="CP021377">
    <property type="protein sequence ID" value="ART81614.1"/>
    <property type="molecule type" value="Genomic_DNA"/>
</dbReference>
<dbReference type="CDD" id="cd00130">
    <property type="entry name" value="PAS"/>
    <property type="match status" value="1"/>
</dbReference>
<evidence type="ECO:0000256" key="12">
    <source>
        <dbReference type="SAM" id="Phobius"/>
    </source>
</evidence>
<accession>A0A1Y0D2Q5</accession>
<evidence type="ECO:0000259" key="14">
    <source>
        <dbReference type="PROSITE" id="PS50112"/>
    </source>
</evidence>
<dbReference type="FunFam" id="3.30.450.20:FF:000046">
    <property type="entry name" value="Aerotaxis sensor receptor"/>
    <property type="match status" value="1"/>
</dbReference>
<keyword evidence="4" id="KW-0145">Chemotaxis</keyword>
<keyword evidence="7 12" id="KW-1133">Transmembrane helix</keyword>
<keyword evidence="2" id="KW-1003">Cell membrane</keyword>
<evidence type="ECO:0000256" key="8">
    <source>
        <dbReference type="ARBA" id="ARBA00023136"/>
    </source>
</evidence>
<gene>
    <name evidence="17" type="ORF">CBP31_02350</name>
</gene>
<keyword evidence="18" id="KW-1185">Reference proteome</keyword>
<evidence type="ECO:0000259" key="16">
    <source>
        <dbReference type="PROSITE" id="PS50885"/>
    </source>
</evidence>
<dbReference type="Gene3D" id="1.10.287.950">
    <property type="entry name" value="Methyl-accepting chemotaxis protein"/>
    <property type="match status" value="1"/>
</dbReference>
<dbReference type="InterPro" id="IPR035965">
    <property type="entry name" value="PAS-like_dom_sf"/>
</dbReference>
<sequence length="526" mass="57582">MNSNNRTSGRNIELADGVNILSTTSPSSHITYMNEVFVELSGYQKHELLQQPHNIIRHPDMPSAIYKHMWTSLKAGHSWMGVVKNRCKNGDHYWVNAYVTPISQDGRIVEYQSVRTKAAPEQIQAAEQVYAHLNKGKTLASGRVGLGSRLLLANSGLLGVMMLAQMLWLGLPWTQSLMVIVVGCLLSVLLNTLLLSPLRRLARKAKRYSDNPGSQQVYTGRQDELGQIEFALHMAQAEAGAVLGRLSDVAERLGGHTHDLSDELASSDSLTQRQQAETEQIATAINEMAVSIQEVASSAQHAAVAAEQVDTDTETGRQLVEKTSASIYTLEQGIEQAAEVIHQLDNHGKEISVVLEVIGDIADQTNLLALNAAIEAARAGEQGRGFAVVADEVRNLAGRTQESTANIQKIISVLQRSTQEAVAAMASSRAQANNSVTHAEQAASALENIGQRVKDISEMNIQIATAVEQQREVSEEINRSINNIQHSAQHHVQSGQDNRDRCQSVVQLTSGLSDLFRQFWDKRTRA</sequence>
<feature type="domain" description="PAS" evidence="14">
    <location>
        <begin position="30"/>
        <end position="76"/>
    </location>
</feature>
<feature type="transmembrane region" description="Helical" evidence="12">
    <location>
        <begin position="177"/>
        <end position="198"/>
    </location>
</feature>
<evidence type="ECO:0000256" key="4">
    <source>
        <dbReference type="ARBA" id="ARBA00022500"/>
    </source>
</evidence>
<dbReference type="Pfam" id="PF08447">
    <property type="entry name" value="PAS_3"/>
    <property type="match status" value="1"/>
</dbReference>
<dbReference type="PANTHER" id="PTHR32089">
    <property type="entry name" value="METHYL-ACCEPTING CHEMOTAXIS PROTEIN MCPB"/>
    <property type="match status" value="1"/>
</dbReference>
<keyword evidence="8 12" id="KW-0472">Membrane</keyword>
<keyword evidence="6 12" id="KW-0812">Transmembrane</keyword>
<evidence type="ECO:0000256" key="11">
    <source>
        <dbReference type="PROSITE-ProRule" id="PRU00284"/>
    </source>
</evidence>
<reference evidence="17 18" key="1">
    <citation type="journal article" date="2014" name="Int. J. Syst. Evol. Microbiol.">
        <title>Oceanisphaera profunda sp. nov., a marine bacterium isolated from deep-sea sediment, and emended description of the genus Oceanisphaera.</title>
        <authorList>
            <person name="Xu Z."/>
            <person name="Zhang X.Y."/>
            <person name="Su H.N."/>
            <person name="Yu Z.C."/>
            <person name="Liu C."/>
            <person name="Li H."/>
            <person name="Chen X.L."/>
            <person name="Song X.Y."/>
            <person name="Xie B.B."/>
            <person name="Qin Q.L."/>
            <person name="Zhou B.C."/>
            <person name="Shi M."/>
            <person name="Huang Y."/>
            <person name="Zhang Y.Z."/>
        </authorList>
    </citation>
    <scope>NUCLEOTIDE SEQUENCE [LARGE SCALE GENOMIC DNA]</scope>
    <source>
        <strain evidence="17 18">SM1222</strain>
    </source>
</reference>
<dbReference type="Gene3D" id="3.30.450.20">
    <property type="entry name" value="PAS domain"/>
    <property type="match status" value="1"/>
</dbReference>
<feature type="transmembrane region" description="Helical" evidence="12">
    <location>
        <begin position="150"/>
        <end position="171"/>
    </location>
</feature>
<evidence type="ECO:0000313" key="17">
    <source>
        <dbReference type="EMBL" id="ART81614.1"/>
    </source>
</evidence>
<evidence type="ECO:0000259" key="15">
    <source>
        <dbReference type="PROSITE" id="PS50192"/>
    </source>
</evidence>
<evidence type="ECO:0000256" key="1">
    <source>
        <dbReference type="ARBA" id="ARBA00004429"/>
    </source>
</evidence>
<dbReference type="InterPro" id="IPR013655">
    <property type="entry name" value="PAS_fold_3"/>
</dbReference>
<dbReference type="NCBIfam" id="TIGR00229">
    <property type="entry name" value="sensory_box"/>
    <property type="match status" value="1"/>
</dbReference>
<evidence type="ECO:0000313" key="18">
    <source>
        <dbReference type="Proteomes" id="UP000243937"/>
    </source>
</evidence>